<evidence type="ECO:0000313" key="2">
    <source>
        <dbReference type="Proteomes" id="UP000565078"/>
    </source>
</evidence>
<accession>A0A7J4J017</accession>
<protein>
    <submittedName>
        <fullName evidence="1">Lrp/AsnC family transcriptional regulator</fullName>
    </submittedName>
</protein>
<name>A0A7J4J017_9ARCH</name>
<organism evidence="1 2">
    <name type="scientific">Candidatus Iainarchaeum sp</name>
    <dbReference type="NCBI Taxonomy" id="3101447"/>
    <lineage>
        <taxon>Archaea</taxon>
        <taxon>Candidatus Iainarchaeota</taxon>
        <taxon>Candidatus Iainarchaeia</taxon>
        <taxon>Candidatus Iainarchaeales</taxon>
        <taxon>Candidatus Iainarchaeaceae</taxon>
        <taxon>Candidatus Iainarchaeum</taxon>
    </lineage>
</organism>
<reference evidence="2" key="1">
    <citation type="journal article" date="2020" name="bioRxiv">
        <title>A rank-normalized archaeal taxonomy based on genome phylogeny resolves widespread incomplete and uneven classifications.</title>
        <authorList>
            <person name="Rinke C."/>
            <person name="Chuvochina M."/>
            <person name="Mussig A.J."/>
            <person name="Chaumeil P.-A."/>
            <person name="Waite D.W."/>
            <person name="Whitman W.B."/>
            <person name="Parks D.H."/>
            <person name="Hugenholtz P."/>
        </authorList>
    </citation>
    <scope>NUCLEOTIDE SEQUENCE [LARGE SCALE GENOMIC DNA]</scope>
</reference>
<sequence>MAVVMKVDDEVRLNILAALLRKGSVIPNIRQLQKYTGYHKATIKSSLDFLYREGLLGGFGPKFDFRQFGYKLEVMTLLQADLTKRPLLEKFIEEAKKDPNLYFISGIVGSGSWNLLCRHIYNDIESYHKGVNDKYFGKLKGIHDLMRSQEIFYVTEPFYKLDSRTGALIEIIRKAKGYS</sequence>
<gene>
    <name evidence="1" type="ORF">HA254_07560</name>
</gene>
<dbReference type="Proteomes" id="UP000565078">
    <property type="component" value="Unassembled WGS sequence"/>
</dbReference>
<evidence type="ECO:0000313" key="1">
    <source>
        <dbReference type="EMBL" id="HIH10494.1"/>
    </source>
</evidence>
<proteinExistence type="predicted"/>
<dbReference type="AlphaFoldDB" id="A0A7J4J017"/>
<dbReference type="EMBL" id="DUGC01000116">
    <property type="protein sequence ID" value="HIH10494.1"/>
    <property type="molecule type" value="Genomic_DNA"/>
</dbReference>
<comment type="caution">
    <text evidence="1">The sequence shown here is derived from an EMBL/GenBank/DDBJ whole genome shotgun (WGS) entry which is preliminary data.</text>
</comment>